<dbReference type="RefSeq" id="WP_323575517.1">
    <property type="nucleotide sequence ID" value="NZ_JAYGJQ010000001.1"/>
</dbReference>
<dbReference type="Proteomes" id="UP001302274">
    <property type="component" value="Unassembled WGS sequence"/>
</dbReference>
<comment type="caution">
    <text evidence="2">The sequence shown here is derived from an EMBL/GenBank/DDBJ whole genome shotgun (WGS) entry which is preliminary data.</text>
</comment>
<evidence type="ECO:0000256" key="1">
    <source>
        <dbReference type="SAM" id="SignalP"/>
    </source>
</evidence>
<dbReference type="EMBL" id="JAYGJQ010000001">
    <property type="protein sequence ID" value="MEA9355879.1"/>
    <property type="molecule type" value="Genomic_DNA"/>
</dbReference>
<organism evidence="2 3">
    <name type="scientific">Bacteriovorax antarcticus</name>
    <dbReference type="NCBI Taxonomy" id="3088717"/>
    <lineage>
        <taxon>Bacteria</taxon>
        <taxon>Pseudomonadati</taxon>
        <taxon>Bdellovibrionota</taxon>
        <taxon>Bacteriovoracia</taxon>
        <taxon>Bacteriovoracales</taxon>
        <taxon>Bacteriovoracaceae</taxon>
        <taxon>Bacteriovorax</taxon>
    </lineage>
</organism>
<feature type="chain" id="PRO_5046354791" description="DUF2388 domain-containing protein" evidence="1">
    <location>
        <begin position="22"/>
        <end position="111"/>
    </location>
</feature>
<gene>
    <name evidence="2" type="ORF">SHI21_06695</name>
</gene>
<name>A0ABU5VS55_9BACT</name>
<proteinExistence type="predicted"/>
<feature type="signal peptide" evidence="1">
    <location>
        <begin position="1"/>
        <end position="21"/>
    </location>
</feature>
<keyword evidence="1" id="KW-0732">Signal</keyword>
<keyword evidence="3" id="KW-1185">Reference proteome</keyword>
<evidence type="ECO:0000313" key="3">
    <source>
        <dbReference type="Proteomes" id="UP001302274"/>
    </source>
</evidence>
<reference evidence="2 3" key="1">
    <citation type="submission" date="2023-11" db="EMBL/GenBank/DDBJ databases">
        <title>A Novel Polar Bacteriovorax (B. antarcticus) Isolated from the Biocrust in Antarctica.</title>
        <authorList>
            <person name="Mun W."/>
            <person name="Choi S.Y."/>
            <person name="Mitchell R.J."/>
        </authorList>
    </citation>
    <scope>NUCLEOTIDE SEQUENCE [LARGE SCALE GENOMIC DNA]</scope>
    <source>
        <strain evidence="2 3">PP10</strain>
    </source>
</reference>
<sequence length="111" mass="11971">MKKLAIMCALMTTTISFQANALEAIAGTYISASLGLSTIGGMTSSGKECQIMVCKRSEQIVLDAQDYYASGKMSEFLATSVKELKETAGDISDDEAVDILVDFAHRTLELY</sequence>
<evidence type="ECO:0000313" key="2">
    <source>
        <dbReference type="EMBL" id="MEA9355879.1"/>
    </source>
</evidence>
<protein>
    <recommendedName>
        <fullName evidence="4">DUF2388 domain-containing protein</fullName>
    </recommendedName>
</protein>
<accession>A0ABU5VS55</accession>
<evidence type="ECO:0008006" key="4">
    <source>
        <dbReference type="Google" id="ProtNLM"/>
    </source>
</evidence>